<gene>
    <name evidence="2" type="ORF">MCHLO_02115</name>
</gene>
<evidence type="ECO:0000256" key="1">
    <source>
        <dbReference type="SAM" id="MobiDB-lite"/>
    </source>
</evidence>
<evidence type="ECO:0000313" key="3">
    <source>
        <dbReference type="Proteomes" id="UP000815677"/>
    </source>
</evidence>
<keyword evidence="3" id="KW-1185">Reference proteome</keyword>
<dbReference type="Proteomes" id="UP000815677">
    <property type="component" value="Unassembled WGS sequence"/>
</dbReference>
<accession>A0ABQ0L002</accession>
<feature type="compositionally biased region" description="Polar residues" evidence="1">
    <location>
        <begin position="46"/>
        <end position="56"/>
    </location>
</feature>
<feature type="region of interest" description="Disordered" evidence="1">
    <location>
        <begin position="32"/>
        <end position="56"/>
    </location>
</feature>
<reference evidence="2" key="1">
    <citation type="submission" date="2014-09" db="EMBL/GenBank/DDBJ databases">
        <title>Genome sequence of the luminous mushroom Mycena chlorophos for searching fungal bioluminescence genes.</title>
        <authorList>
            <person name="Tanaka Y."/>
            <person name="Kasuga D."/>
            <person name="Oba Y."/>
            <person name="Hase S."/>
            <person name="Sato K."/>
            <person name="Oba Y."/>
            <person name="Sakakibara Y."/>
        </authorList>
    </citation>
    <scope>NUCLEOTIDE SEQUENCE</scope>
</reference>
<organism evidence="2 3">
    <name type="scientific">Mycena chlorophos</name>
    <name type="common">Agaric fungus</name>
    <name type="synonym">Agaricus chlorophos</name>
    <dbReference type="NCBI Taxonomy" id="658473"/>
    <lineage>
        <taxon>Eukaryota</taxon>
        <taxon>Fungi</taxon>
        <taxon>Dikarya</taxon>
        <taxon>Basidiomycota</taxon>
        <taxon>Agaricomycotina</taxon>
        <taxon>Agaricomycetes</taxon>
        <taxon>Agaricomycetidae</taxon>
        <taxon>Agaricales</taxon>
        <taxon>Marasmiineae</taxon>
        <taxon>Mycenaceae</taxon>
        <taxon>Mycena</taxon>
    </lineage>
</organism>
<name>A0ABQ0L002_MYCCL</name>
<evidence type="ECO:0000313" key="2">
    <source>
        <dbReference type="EMBL" id="GAT44498.1"/>
    </source>
</evidence>
<sequence length="138" mass="15414">MASKLRGVGGCVRTVQSAPLFSKIVIRLSANPSASDSDDISREGVRSTQPSPSKFQFTPDWHNHPLLQLSKRCSKDYCSSAIRALRNLPIFLLSGTSKATTQDRVRTVSFGKLSAHSVKVREKQRWEMWRHRTACAKA</sequence>
<proteinExistence type="predicted"/>
<protein>
    <submittedName>
        <fullName evidence="2">Uncharacterized protein</fullName>
    </submittedName>
</protein>
<dbReference type="EMBL" id="DF839781">
    <property type="protein sequence ID" value="GAT44498.1"/>
    <property type="molecule type" value="Genomic_DNA"/>
</dbReference>